<evidence type="ECO:0000313" key="1">
    <source>
        <dbReference type="EMBL" id="CCI52711.1"/>
    </source>
</evidence>
<sequence>MSKCPLCFTDVGTVEASWQCVNRDCASEATEHPAVKAYLGREMKIKQRRREVRPKDHRGPWTPRLEQHCTKCGAHMERSCLVCQQPIPKDIDTSDVICVALTGARATGKSVSIGVMRLFVEKLVEELRSALTFESRYSQTDESKEYLDQILTGKAYPATPPGIARSLLYSLGQLNGKHRYLAFRDIAGEDLEKSDSSLNLSFLGRADLVIFLFDPLAIRSIRDALESVIPRQGEPGQDPQRVLGTVLKHISNGRPHLAVCLAKVDALQALGEQNSPLSPVFANAGTTLVREAPKRTIGGPAYDQADGLLLSEEVRSTLMLLNGTSIVNMVENPATKVVLPHRFFATSALGAAADGELLPDHGITPFRVLDPLLWILNEKGVVPSA</sequence>
<proteinExistence type="predicted"/>
<dbReference type="Proteomes" id="UP000035720">
    <property type="component" value="Unassembled WGS sequence"/>
</dbReference>
<name>A0A077M5W6_9MICO</name>
<dbReference type="STRING" id="1193518.BN13_20033"/>
<organism evidence="1 2">
    <name type="scientific">Nostocoides jenkinsii Ben 74</name>
    <dbReference type="NCBI Taxonomy" id="1193518"/>
    <lineage>
        <taxon>Bacteria</taxon>
        <taxon>Bacillati</taxon>
        <taxon>Actinomycetota</taxon>
        <taxon>Actinomycetes</taxon>
        <taxon>Micrococcales</taxon>
        <taxon>Intrasporangiaceae</taxon>
        <taxon>Nostocoides</taxon>
    </lineage>
</organism>
<comment type="caution">
    <text evidence="1">The sequence shown here is derived from an EMBL/GenBank/DDBJ whole genome shotgun (WGS) entry which is preliminary data.</text>
</comment>
<reference evidence="1 2" key="1">
    <citation type="journal article" date="2013" name="ISME J.">
        <title>A metabolic model for members of the genus Tetrasphaera involved in enhanced biological phosphorus removal.</title>
        <authorList>
            <person name="Kristiansen R."/>
            <person name="Nguyen H.T.T."/>
            <person name="Saunders A.M."/>
            <person name="Nielsen J.L."/>
            <person name="Wimmer R."/>
            <person name="Le V.Q."/>
            <person name="McIlroy S.J."/>
            <person name="Petrovski S."/>
            <person name="Seviour R.J."/>
            <person name="Calteau A."/>
            <person name="Nielsen K.L."/>
            <person name="Nielsen P.H."/>
        </authorList>
    </citation>
    <scope>NUCLEOTIDE SEQUENCE [LARGE SCALE GENOMIC DNA]</scope>
    <source>
        <strain evidence="1 2">Ben 74</strain>
    </source>
</reference>
<evidence type="ECO:0000313" key="2">
    <source>
        <dbReference type="Proteomes" id="UP000035720"/>
    </source>
</evidence>
<accession>A0A077M5W6</accession>
<keyword evidence="2" id="KW-1185">Reference proteome</keyword>
<gene>
    <name evidence="1" type="ORF">BN13_20033</name>
</gene>
<dbReference type="AlphaFoldDB" id="A0A077M5W6"/>
<dbReference type="EMBL" id="CAJC01000112">
    <property type="protein sequence ID" value="CCI52711.1"/>
    <property type="molecule type" value="Genomic_DNA"/>
</dbReference>
<protein>
    <submittedName>
        <fullName evidence="1">Uncharacterized protein</fullName>
    </submittedName>
</protein>